<evidence type="ECO:0000313" key="2">
    <source>
        <dbReference type="Proteomes" id="UP000076738"/>
    </source>
</evidence>
<dbReference type="EMBL" id="KV417281">
    <property type="protein sequence ID" value="KZO97201.1"/>
    <property type="molecule type" value="Genomic_DNA"/>
</dbReference>
<sequence>MYGCSKGSRRARDIARKEVRPVFPAIRQYANAASREHRDPFPHPVLEVNRVFVSDIIGIATDGVSRTRSFVQRQAQKNLKLSVRLPASACGLFDGQGQGYPDLERIHAHEAQTQRQPRSSECNTRQGRVGCWHHAAAITMPQTAAWLKVSVCVTGRYRLLNVCDRCCPGPGHWDKSYRHLPR</sequence>
<gene>
    <name evidence="1" type="ORF">CALVIDRAFT_96894</name>
</gene>
<proteinExistence type="predicted"/>
<reference evidence="1 2" key="1">
    <citation type="journal article" date="2016" name="Mol. Biol. Evol.">
        <title>Comparative Genomics of Early-Diverging Mushroom-Forming Fungi Provides Insights into the Origins of Lignocellulose Decay Capabilities.</title>
        <authorList>
            <person name="Nagy L.G."/>
            <person name="Riley R."/>
            <person name="Tritt A."/>
            <person name="Adam C."/>
            <person name="Daum C."/>
            <person name="Floudas D."/>
            <person name="Sun H."/>
            <person name="Yadav J.S."/>
            <person name="Pangilinan J."/>
            <person name="Larsson K.H."/>
            <person name="Matsuura K."/>
            <person name="Barry K."/>
            <person name="Labutti K."/>
            <person name="Kuo R."/>
            <person name="Ohm R.A."/>
            <person name="Bhattacharya S.S."/>
            <person name="Shirouzu T."/>
            <person name="Yoshinaga Y."/>
            <person name="Martin F.M."/>
            <person name="Grigoriev I.V."/>
            <person name="Hibbett D.S."/>
        </authorList>
    </citation>
    <scope>NUCLEOTIDE SEQUENCE [LARGE SCALE GENOMIC DNA]</scope>
    <source>
        <strain evidence="1 2">TUFC12733</strain>
    </source>
</reference>
<name>A0A167MZG2_CALVF</name>
<keyword evidence="2" id="KW-1185">Reference proteome</keyword>
<organism evidence="1 2">
    <name type="scientific">Calocera viscosa (strain TUFC12733)</name>
    <dbReference type="NCBI Taxonomy" id="1330018"/>
    <lineage>
        <taxon>Eukaryota</taxon>
        <taxon>Fungi</taxon>
        <taxon>Dikarya</taxon>
        <taxon>Basidiomycota</taxon>
        <taxon>Agaricomycotina</taxon>
        <taxon>Dacrymycetes</taxon>
        <taxon>Dacrymycetales</taxon>
        <taxon>Dacrymycetaceae</taxon>
        <taxon>Calocera</taxon>
    </lineage>
</organism>
<protein>
    <submittedName>
        <fullName evidence="1">Uncharacterized protein</fullName>
    </submittedName>
</protein>
<accession>A0A167MZG2</accession>
<dbReference type="AlphaFoldDB" id="A0A167MZG2"/>
<evidence type="ECO:0000313" key="1">
    <source>
        <dbReference type="EMBL" id="KZO97201.1"/>
    </source>
</evidence>
<dbReference type="Proteomes" id="UP000076738">
    <property type="component" value="Unassembled WGS sequence"/>
</dbReference>